<evidence type="ECO:0000313" key="3">
    <source>
        <dbReference type="Proteomes" id="UP000308181"/>
    </source>
</evidence>
<reference evidence="2 3" key="1">
    <citation type="submission" date="2019-04" db="EMBL/GenBank/DDBJ databases">
        <title>Pedobacter sp. AR-3-17 sp. nov., isolated from Arctic soil.</title>
        <authorList>
            <person name="Dahal R.H."/>
            <person name="Kim D.-U."/>
        </authorList>
    </citation>
    <scope>NUCLEOTIDE SEQUENCE [LARGE SCALE GENOMIC DNA]</scope>
    <source>
        <strain evidence="2 3">AR-3-17</strain>
    </source>
</reference>
<comment type="caution">
    <text evidence="2">The sequence shown here is derived from an EMBL/GenBank/DDBJ whole genome shotgun (WGS) entry which is preliminary data.</text>
</comment>
<dbReference type="OrthoDB" id="663655at2"/>
<dbReference type="EMBL" id="SWBP01000003">
    <property type="protein sequence ID" value="TKB97962.1"/>
    <property type="molecule type" value="Genomic_DNA"/>
</dbReference>
<organism evidence="2 3">
    <name type="scientific">Pedobacter cryophilus</name>
    <dbReference type="NCBI Taxonomy" id="2571271"/>
    <lineage>
        <taxon>Bacteria</taxon>
        <taxon>Pseudomonadati</taxon>
        <taxon>Bacteroidota</taxon>
        <taxon>Sphingobacteriia</taxon>
        <taxon>Sphingobacteriales</taxon>
        <taxon>Sphingobacteriaceae</taxon>
        <taxon>Pedobacter</taxon>
    </lineage>
</organism>
<evidence type="ECO:0000313" key="2">
    <source>
        <dbReference type="EMBL" id="TKB97962.1"/>
    </source>
</evidence>
<dbReference type="AlphaFoldDB" id="A0A4U1BY09"/>
<name>A0A4U1BY09_9SPHI</name>
<sequence>MDSFSLLDQKQLTLDEKLNELISLLNNSEIDSENVKQIQSKFNNAISQKLSEADLIAEFKKVDDVELSRLEKLDKIEMLLKSNYIDTKVVKSFAFKRFIEMIVPVFIGIVMVTLGFAMIILPAPKYFEMFTIFHFTLNDGFTLMDLISLIIILTGIFVAIKSYFKFANQQ</sequence>
<keyword evidence="1" id="KW-1133">Transmembrane helix</keyword>
<feature type="transmembrane region" description="Helical" evidence="1">
    <location>
        <begin position="141"/>
        <end position="160"/>
    </location>
</feature>
<gene>
    <name evidence="2" type="ORF">FA046_11175</name>
</gene>
<accession>A0A4U1BY09</accession>
<protein>
    <submittedName>
        <fullName evidence="2">Uncharacterized protein</fullName>
    </submittedName>
</protein>
<keyword evidence="3" id="KW-1185">Reference proteome</keyword>
<dbReference type="Proteomes" id="UP000308181">
    <property type="component" value="Unassembled WGS sequence"/>
</dbReference>
<keyword evidence="1" id="KW-0812">Transmembrane</keyword>
<keyword evidence="1" id="KW-0472">Membrane</keyword>
<proteinExistence type="predicted"/>
<feature type="transmembrane region" description="Helical" evidence="1">
    <location>
        <begin position="98"/>
        <end position="121"/>
    </location>
</feature>
<evidence type="ECO:0000256" key="1">
    <source>
        <dbReference type="SAM" id="Phobius"/>
    </source>
</evidence>